<dbReference type="AlphaFoldDB" id="A0A9X1XIJ6"/>
<keyword evidence="9" id="KW-1185">Reference proteome</keyword>
<dbReference type="GO" id="GO:0005737">
    <property type="term" value="C:cytoplasm"/>
    <property type="evidence" value="ECO:0007669"/>
    <property type="project" value="UniProtKB-SubCell"/>
</dbReference>
<dbReference type="PANTHER" id="PTHR43214:SF39">
    <property type="entry name" value="TRANSCRIPTIONAL REGULATORY PROTEIN DEGU"/>
    <property type="match status" value="1"/>
</dbReference>
<dbReference type="InterPro" id="IPR000792">
    <property type="entry name" value="Tscrpt_reg_LuxR_C"/>
</dbReference>
<dbReference type="PRINTS" id="PR00038">
    <property type="entry name" value="HTHLUXR"/>
</dbReference>
<dbReference type="Pfam" id="PF00072">
    <property type="entry name" value="Response_reg"/>
    <property type="match status" value="1"/>
</dbReference>
<dbReference type="InterPro" id="IPR001789">
    <property type="entry name" value="Sig_transdc_resp-reg_receiver"/>
</dbReference>
<evidence type="ECO:0000256" key="5">
    <source>
        <dbReference type="PROSITE-ProRule" id="PRU00169"/>
    </source>
</evidence>
<evidence type="ECO:0000256" key="4">
    <source>
        <dbReference type="ARBA" id="ARBA00023163"/>
    </source>
</evidence>
<dbReference type="SMART" id="SM00421">
    <property type="entry name" value="HTH_LUXR"/>
    <property type="match status" value="1"/>
</dbReference>
<dbReference type="GO" id="GO:0006355">
    <property type="term" value="P:regulation of DNA-templated transcription"/>
    <property type="evidence" value="ECO:0007669"/>
    <property type="project" value="InterPro"/>
</dbReference>
<evidence type="ECO:0000313" key="8">
    <source>
        <dbReference type="EMBL" id="MCK6259590.1"/>
    </source>
</evidence>
<dbReference type="Proteomes" id="UP001139011">
    <property type="component" value="Unassembled WGS sequence"/>
</dbReference>
<sequence length="226" mass="26104">MNKIMIIEDNLLFMDGLKRILELELGYRVAAYSSEQINDIAERKDHSNLLRERPQLIIMDSQLRIGSSLSLVELFKKKLPECKLLVLSSVEKDGEFRRFFQAGVDGYLFKDIMTEELINGINAIFNQKSFFHHKVAHYLIQDYRQLLDQSPQVVKPIAGNRHNLSKREFEVLELLVKGKSNKSISEQLFLSEKTVKNHVSKILLKLKVGDRTNAVLFAIKEKMVSI</sequence>
<evidence type="ECO:0000256" key="2">
    <source>
        <dbReference type="ARBA" id="ARBA00023015"/>
    </source>
</evidence>
<dbReference type="SUPFAM" id="SSF46894">
    <property type="entry name" value="C-terminal effector domain of the bipartite response regulators"/>
    <property type="match status" value="1"/>
</dbReference>
<dbReference type="GO" id="GO:0003677">
    <property type="term" value="F:DNA binding"/>
    <property type="evidence" value="ECO:0007669"/>
    <property type="project" value="UniProtKB-KW"/>
</dbReference>
<gene>
    <name evidence="8" type="ORF">LCY76_23775</name>
</gene>
<keyword evidence="2" id="KW-0805">Transcription regulation</keyword>
<dbReference type="CDD" id="cd17535">
    <property type="entry name" value="REC_NarL-like"/>
    <property type="match status" value="1"/>
</dbReference>
<dbReference type="CDD" id="cd06170">
    <property type="entry name" value="LuxR_C_like"/>
    <property type="match status" value="1"/>
</dbReference>
<accession>A0A9X1XIJ6</accession>
<evidence type="ECO:0000256" key="1">
    <source>
        <dbReference type="ARBA" id="ARBA00022553"/>
    </source>
</evidence>
<dbReference type="PROSITE" id="PS50043">
    <property type="entry name" value="HTH_LUXR_2"/>
    <property type="match status" value="1"/>
</dbReference>
<dbReference type="PROSITE" id="PS50110">
    <property type="entry name" value="RESPONSE_REGULATORY"/>
    <property type="match status" value="1"/>
</dbReference>
<evidence type="ECO:0000259" key="7">
    <source>
        <dbReference type="PROSITE" id="PS50110"/>
    </source>
</evidence>
<protein>
    <submittedName>
        <fullName evidence="8">Response regulator transcription factor</fullName>
    </submittedName>
</protein>
<dbReference type="Pfam" id="PF00196">
    <property type="entry name" value="GerE"/>
    <property type="match status" value="1"/>
</dbReference>
<dbReference type="GO" id="GO:0000160">
    <property type="term" value="P:phosphorelay signal transduction system"/>
    <property type="evidence" value="ECO:0007669"/>
    <property type="project" value="InterPro"/>
</dbReference>
<dbReference type="EMBL" id="JAIWJX010000004">
    <property type="protein sequence ID" value="MCK6259590.1"/>
    <property type="molecule type" value="Genomic_DNA"/>
</dbReference>
<evidence type="ECO:0000256" key="3">
    <source>
        <dbReference type="ARBA" id="ARBA00023125"/>
    </source>
</evidence>
<dbReference type="InterPro" id="IPR039420">
    <property type="entry name" value="WalR-like"/>
</dbReference>
<reference evidence="8" key="1">
    <citation type="submission" date="2021-09" db="EMBL/GenBank/DDBJ databases">
        <title>Genome analysis of Fictibacillus sp. KIGAM418 isolated from marine sediment.</title>
        <authorList>
            <person name="Seo M.-J."/>
            <person name="Cho E.-S."/>
            <person name="Hwang C.Y."/>
        </authorList>
    </citation>
    <scope>NUCLEOTIDE SEQUENCE</scope>
    <source>
        <strain evidence="8">KIGAM418</strain>
    </source>
</reference>
<evidence type="ECO:0000313" key="9">
    <source>
        <dbReference type="Proteomes" id="UP001139011"/>
    </source>
</evidence>
<dbReference type="InterPro" id="IPR011006">
    <property type="entry name" value="CheY-like_superfamily"/>
</dbReference>
<dbReference type="InterPro" id="IPR016032">
    <property type="entry name" value="Sig_transdc_resp-reg_C-effctor"/>
</dbReference>
<keyword evidence="3" id="KW-0238">DNA-binding</keyword>
<dbReference type="SUPFAM" id="SSF52172">
    <property type="entry name" value="CheY-like"/>
    <property type="match status" value="1"/>
</dbReference>
<keyword evidence="1 5" id="KW-0597">Phosphoprotein</keyword>
<evidence type="ECO:0000259" key="6">
    <source>
        <dbReference type="PROSITE" id="PS50043"/>
    </source>
</evidence>
<dbReference type="Gene3D" id="3.40.50.2300">
    <property type="match status" value="1"/>
</dbReference>
<dbReference type="InterPro" id="IPR058245">
    <property type="entry name" value="NreC/VraR/RcsB-like_REC"/>
</dbReference>
<feature type="domain" description="HTH luxR-type" evidence="6">
    <location>
        <begin position="157"/>
        <end position="222"/>
    </location>
</feature>
<feature type="modified residue" description="4-aspartylphosphate" evidence="5">
    <location>
        <position position="60"/>
    </location>
</feature>
<organism evidence="8 9">
    <name type="scientific">Fictibacillus marinisediminis</name>
    <dbReference type="NCBI Taxonomy" id="2878389"/>
    <lineage>
        <taxon>Bacteria</taxon>
        <taxon>Bacillati</taxon>
        <taxon>Bacillota</taxon>
        <taxon>Bacilli</taxon>
        <taxon>Bacillales</taxon>
        <taxon>Fictibacillaceae</taxon>
        <taxon>Fictibacillus</taxon>
    </lineage>
</organism>
<dbReference type="RefSeq" id="WP_248254951.1">
    <property type="nucleotide sequence ID" value="NZ_JAIWJX010000004.1"/>
</dbReference>
<feature type="domain" description="Response regulatory" evidence="7">
    <location>
        <begin position="3"/>
        <end position="125"/>
    </location>
</feature>
<keyword evidence="4" id="KW-0804">Transcription</keyword>
<name>A0A9X1XIJ6_9BACL</name>
<dbReference type="PANTHER" id="PTHR43214">
    <property type="entry name" value="TWO-COMPONENT RESPONSE REGULATOR"/>
    <property type="match status" value="1"/>
</dbReference>
<dbReference type="SMART" id="SM00448">
    <property type="entry name" value="REC"/>
    <property type="match status" value="1"/>
</dbReference>
<proteinExistence type="predicted"/>
<comment type="caution">
    <text evidence="8">The sequence shown here is derived from an EMBL/GenBank/DDBJ whole genome shotgun (WGS) entry which is preliminary data.</text>
</comment>